<accession>A0A1M5DJN6</accession>
<keyword evidence="5" id="KW-0963">Cytoplasm</keyword>
<keyword evidence="14" id="KW-0460">Magnesium</keyword>
<dbReference type="STRING" id="1122156.SAMN02745117_02399"/>
<evidence type="ECO:0000256" key="12">
    <source>
        <dbReference type="ARBA" id="ARBA00022759"/>
    </source>
</evidence>
<dbReference type="PROSITE" id="PS50126">
    <property type="entry name" value="S1"/>
    <property type="match status" value="1"/>
</dbReference>
<keyword evidence="8" id="KW-0819">tRNA processing</keyword>
<dbReference type="OrthoDB" id="9804278at2"/>
<keyword evidence="18" id="KW-1185">Reference proteome</keyword>
<dbReference type="PANTHER" id="PTHR30001">
    <property type="entry name" value="RIBONUCLEASE"/>
    <property type="match status" value="1"/>
</dbReference>
<keyword evidence="13" id="KW-0378">Hydrolase</keyword>
<dbReference type="CDD" id="cd04453">
    <property type="entry name" value="S1_RNase_E"/>
    <property type="match status" value="1"/>
</dbReference>
<dbReference type="GO" id="GO:0019843">
    <property type="term" value="F:rRNA binding"/>
    <property type="evidence" value="ECO:0007669"/>
    <property type="project" value="UniProtKB-KW"/>
</dbReference>
<keyword evidence="15" id="KW-0694">RNA-binding</keyword>
<sequence>MNRSDSPRADAAAQAEPLHTQADTAQDILINWSPQETRVAVVENGMVQEIHLERTLERGLVGNIYLGKVSRVLPGMQSAFVDIGLERAAFLHVADVWQRLPEGVTFATRRLEPVRPIEKQVFEGQSLLVQVIKDPIGKKGARLSTQISIAGRSLVFLPQDEHIGVSQKIPQPERDVLRDRVQQLVQQHTPVQQRGGGFIVRTNGEDSSDAELLEDIRYLRKTWQKIRSEALKQPATSLLHQDLSLLQRVLRDLVSEHTHSVSIDSREQHGLLHAFGAEYMPAAAQKLRRYQGERPIFDLYNVDEEINRALGRRVELKSGGYLIIDQTEALTTIDVNTGGYVGARNFDDTIFKTNLEAAQAIARQLRIRNLGGIIVVDFIDMVRTEHQQAVLQEFRRQLARDRVKTTVCEFSPLGLVEMTRKRTRESLARTLTQPCEVCAGTGEVKTARSVCYEILREILREARQFSPREIKVLAAPEVIELFLDEESQYLASLSDFIAKPIALVAEATLAPDRYDIVLI</sequence>
<dbReference type="Gene3D" id="3.40.1260.20">
    <property type="entry name" value="Ribonuclease E, catalytic domain"/>
    <property type="match status" value="1"/>
</dbReference>
<evidence type="ECO:0000313" key="17">
    <source>
        <dbReference type="EMBL" id="SHF67187.1"/>
    </source>
</evidence>
<comment type="subcellular location">
    <subcellularLocation>
        <location evidence="2">Cytoplasm</location>
    </subcellularLocation>
</comment>
<dbReference type="AlphaFoldDB" id="A0A1M5DJN6"/>
<evidence type="ECO:0000256" key="7">
    <source>
        <dbReference type="ARBA" id="ARBA00022555"/>
    </source>
</evidence>
<dbReference type="InterPro" id="IPR019307">
    <property type="entry name" value="RNA-bd_AU-1/RNase_E/G"/>
</dbReference>
<dbReference type="Proteomes" id="UP000184327">
    <property type="component" value="Unassembled WGS sequence"/>
</dbReference>
<keyword evidence="11" id="KW-0699">rRNA-binding</keyword>
<dbReference type="RefSeq" id="WP_084523257.1">
    <property type="nucleotide sequence ID" value="NZ_FQUZ01000034.1"/>
</dbReference>
<dbReference type="EMBL" id="FQUZ01000034">
    <property type="protein sequence ID" value="SHF67187.1"/>
    <property type="molecule type" value="Genomic_DNA"/>
</dbReference>
<dbReference type="NCBIfam" id="TIGR00757">
    <property type="entry name" value="RNaseEG"/>
    <property type="match status" value="1"/>
</dbReference>
<comment type="similarity">
    <text evidence="3">Belongs to the RNase E/G family. RNase G subfamily.</text>
</comment>
<dbReference type="Gene3D" id="2.40.50.140">
    <property type="entry name" value="Nucleic acid-binding proteins"/>
    <property type="match status" value="1"/>
</dbReference>
<dbReference type="GO" id="GO:0008033">
    <property type="term" value="P:tRNA processing"/>
    <property type="evidence" value="ECO:0007669"/>
    <property type="project" value="UniProtKB-KW"/>
</dbReference>
<evidence type="ECO:0000256" key="11">
    <source>
        <dbReference type="ARBA" id="ARBA00022730"/>
    </source>
</evidence>
<organism evidence="17 18">
    <name type="scientific">Lampropedia hyalina DSM 16112</name>
    <dbReference type="NCBI Taxonomy" id="1122156"/>
    <lineage>
        <taxon>Bacteria</taxon>
        <taxon>Pseudomonadati</taxon>
        <taxon>Pseudomonadota</taxon>
        <taxon>Betaproteobacteria</taxon>
        <taxon>Burkholderiales</taxon>
        <taxon>Comamonadaceae</taxon>
        <taxon>Lampropedia</taxon>
    </lineage>
</organism>
<evidence type="ECO:0000256" key="8">
    <source>
        <dbReference type="ARBA" id="ARBA00022694"/>
    </source>
</evidence>
<dbReference type="InterPro" id="IPR012340">
    <property type="entry name" value="NA-bd_OB-fold"/>
</dbReference>
<dbReference type="InterPro" id="IPR048583">
    <property type="entry name" value="RNase_E_G_thioredoxin-like"/>
</dbReference>
<feature type="domain" description="S1 motif" evidence="16">
    <location>
        <begin position="62"/>
        <end position="146"/>
    </location>
</feature>
<evidence type="ECO:0000256" key="5">
    <source>
        <dbReference type="ARBA" id="ARBA00022490"/>
    </source>
</evidence>
<keyword evidence="6" id="KW-0698">rRNA processing</keyword>
<evidence type="ECO:0000256" key="14">
    <source>
        <dbReference type="ARBA" id="ARBA00022842"/>
    </source>
</evidence>
<dbReference type="InterPro" id="IPR003029">
    <property type="entry name" value="S1_domain"/>
</dbReference>
<keyword evidence="12" id="KW-0255">Endonuclease</keyword>
<keyword evidence="7" id="KW-0820">tRNA-binding</keyword>
<gene>
    <name evidence="17" type="ORF">SAMN02745117_02399</name>
</gene>
<dbReference type="Pfam" id="PF10150">
    <property type="entry name" value="RNase_E_G"/>
    <property type="match status" value="1"/>
</dbReference>
<dbReference type="InterPro" id="IPR004659">
    <property type="entry name" value="RNase_E/G"/>
</dbReference>
<dbReference type="NCBIfam" id="NF008689">
    <property type="entry name" value="PRK11712.1"/>
    <property type="match status" value="1"/>
</dbReference>
<dbReference type="GO" id="GO:0005737">
    <property type="term" value="C:cytoplasm"/>
    <property type="evidence" value="ECO:0007669"/>
    <property type="project" value="UniProtKB-SubCell"/>
</dbReference>
<comment type="cofactor">
    <cofactor evidence="1">
        <name>Mg(2+)</name>
        <dbReference type="ChEBI" id="CHEBI:18420"/>
    </cofactor>
</comment>
<evidence type="ECO:0000313" key="18">
    <source>
        <dbReference type="Proteomes" id="UP000184327"/>
    </source>
</evidence>
<dbReference type="GO" id="GO:0016787">
    <property type="term" value="F:hydrolase activity"/>
    <property type="evidence" value="ECO:0007669"/>
    <property type="project" value="UniProtKB-KW"/>
</dbReference>
<evidence type="ECO:0000256" key="10">
    <source>
        <dbReference type="ARBA" id="ARBA00022723"/>
    </source>
</evidence>
<dbReference type="PANTHER" id="PTHR30001:SF0">
    <property type="entry name" value="RIBONUCLEASE G"/>
    <property type="match status" value="1"/>
</dbReference>
<dbReference type="GO" id="GO:0000049">
    <property type="term" value="F:tRNA binding"/>
    <property type="evidence" value="ECO:0007669"/>
    <property type="project" value="UniProtKB-KW"/>
</dbReference>
<dbReference type="GO" id="GO:0004540">
    <property type="term" value="F:RNA nuclease activity"/>
    <property type="evidence" value="ECO:0007669"/>
    <property type="project" value="InterPro"/>
</dbReference>
<keyword evidence="9" id="KW-0540">Nuclease</keyword>
<evidence type="ECO:0000256" key="13">
    <source>
        <dbReference type="ARBA" id="ARBA00022801"/>
    </source>
</evidence>
<dbReference type="SUPFAM" id="SSF50249">
    <property type="entry name" value="Nucleic acid-binding proteins"/>
    <property type="match status" value="1"/>
</dbReference>
<proteinExistence type="inferred from homology"/>
<evidence type="ECO:0000256" key="2">
    <source>
        <dbReference type="ARBA" id="ARBA00004496"/>
    </source>
</evidence>
<evidence type="ECO:0000256" key="3">
    <source>
        <dbReference type="ARBA" id="ARBA00005663"/>
    </source>
</evidence>
<evidence type="ECO:0000256" key="6">
    <source>
        <dbReference type="ARBA" id="ARBA00022552"/>
    </source>
</evidence>
<dbReference type="SMART" id="SM00316">
    <property type="entry name" value="S1"/>
    <property type="match status" value="1"/>
</dbReference>
<name>A0A1M5DJN6_9BURK</name>
<dbReference type="GO" id="GO:0004519">
    <property type="term" value="F:endonuclease activity"/>
    <property type="evidence" value="ECO:0007669"/>
    <property type="project" value="UniProtKB-KW"/>
</dbReference>
<dbReference type="GO" id="GO:0006364">
    <property type="term" value="P:rRNA processing"/>
    <property type="evidence" value="ECO:0007669"/>
    <property type="project" value="UniProtKB-KW"/>
</dbReference>
<keyword evidence="10" id="KW-0479">Metal-binding</keyword>
<evidence type="ECO:0000256" key="1">
    <source>
        <dbReference type="ARBA" id="ARBA00001946"/>
    </source>
</evidence>
<evidence type="ECO:0000256" key="9">
    <source>
        <dbReference type="ARBA" id="ARBA00022722"/>
    </source>
</evidence>
<protein>
    <recommendedName>
        <fullName evidence="4">Ribonuclease G</fullName>
    </recommendedName>
</protein>
<evidence type="ECO:0000256" key="15">
    <source>
        <dbReference type="ARBA" id="ARBA00022884"/>
    </source>
</evidence>
<evidence type="ECO:0000256" key="4">
    <source>
        <dbReference type="ARBA" id="ARBA00017719"/>
    </source>
</evidence>
<dbReference type="GO" id="GO:0046872">
    <property type="term" value="F:metal ion binding"/>
    <property type="evidence" value="ECO:0007669"/>
    <property type="project" value="UniProtKB-KW"/>
</dbReference>
<evidence type="ECO:0000259" key="16">
    <source>
        <dbReference type="PROSITE" id="PS50126"/>
    </source>
</evidence>
<reference evidence="17 18" key="1">
    <citation type="submission" date="2016-11" db="EMBL/GenBank/DDBJ databases">
        <authorList>
            <person name="Jaros S."/>
            <person name="Januszkiewicz K."/>
            <person name="Wedrychowicz H."/>
        </authorList>
    </citation>
    <scope>NUCLEOTIDE SEQUENCE [LARGE SCALE GENOMIC DNA]</scope>
    <source>
        <strain evidence="17 18">DSM 16112</strain>
    </source>
</reference>
<dbReference type="Pfam" id="PF20833">
    <property type="entry name" value="RNase_E_G_Thio"/>
    <property type="match status" value="1"/>
</dbReference>